<feature type="compositionally biased region" description="Polar residues" evidence="1">
    <location>
        <begin position="15"/>
        <end position="26"/>
    </location>
</feature>
<feature type="compositionally biased region" description="Basic and acidic residues" evidence="1">
    <location>
        <begin position="1"/>
        <end position="11"/>
    </location>
</feature>
<evidence type="ECO:0000256" key="1">
    <source>
        <dbReference type="SAM" id="MobiDB-lite"/>
    </source>
</evidence>
<sequence length="659" mass="72977">MAPKSTSERRARALATSTRPASTMSTPEPAPNVLELDHHQDLPAHAERLTELKTENGPRSARKIGNQRQKERKRPKKKEQNLTPVASELSSRLPRPTATSFASSSNPAVHWHSTESRDKFRQHIMERNDTVLARDRQAKLQPKHRNDVPSPAPAPSPQQIELNGLVNELNSTWPQWRDHEKSALRPPSARHLLNDFNRIFPSPTSANHPISPTLEQVQKAIPVTGIVIEDLFQRFEAHGIHSTGDDFEALLFRAGFYDEPTFRFYPTALDAWEAKYGMRTRDEVDKILAANPTLGVLAADPGPAADQSVESRSTEVAKLASALVRQQETAGWSLFMPSTDDMTAGFPTAEEIEAAVSERDIRYDDLIDLFAHRWSGEWEALRLATLLTSMVDENRATGLCMLRKLFTYPHFGPTDPTAWTWMQDDTTSAWCVLNEYKMDVPEDAREVSSAGEERKELLQTPRYDRVLSTVLSEEEAGSDGLGDFNAVDGSADSRSPGWLDSGAGSGDTGSSEGALSITGNFPVTKQTTAVVNISPPPTPKQSYPALFTAENAMPAPGTPAQTATPNDNNEWQDIQSRPESVSVTRTPKRASTHYRRRTMNKVRLAGKRAAVVERPQQSRLHNRVRDQGAGRAFAEDLVATVCWLVVLGVVYALCMKPGN</sequence>
<feature type="region of interest" description="Disordered" evidence="1">
    <location>
        <begin position="474"/>
        <end position="518"/>
    </location>
</feature>
<evidence type="ECO:0000313" key="4">
    <source>
        <dbReference type="Proteomes" id="UP001175353"/>
    </source>
</evidence>
<keyword evidence="2" id="KW-1133">Transmembrane helix</keyword>
<feature type="compositionally biased region" description="Low complexity" evidence="1">
    <location>
        <begin position="552"/>
        <end position="565"/>
    </location>
</feature>
<dbReference type="Proteomes" id="UP001175353">
    <property type="component" value="Unassembled WGS sequence"/>
</dbReference>
<name>A0AAN6QS77_9PEZI</name>
<comment type="caution">
    <text evidence="3">The sequence shown here is derived from an EMBL/GenBank/DDBJ whole genome shotgun (WGS) entry which is preliminary data.</text>
</comment>
<keyword evidence="2" id="KW-0812">Transmembrane</keyword>
<feature type="region of interest" description="Disordered" evidence="1">
    <location>
        <begin position="551"/>
        <end position="591"/>
    </location>
</feature>
<gene>
    <name evidence="3" type="ORF">LTR91_011889</name>
</gene>
<feature type="compositionally biased region" description="Polar residues" evidence="1">
    <location>
        <begin position="97"/>
        <end position="107"/>
    </location>
</feature>
<dbReference type="EMBL" id="JAUJLE010000111">
    <property type="protein sequence ID" value="KAK0981582.1"/>
    <property type="molecule type" value="Genomic_DNA"/>
</dbReference>
<evidence type="ECO:0000313" key="3">
    <source>
        <dbReference type="EMBL" id="KAK0981582.1"/>
    </source>
</evidence>
<keyword evidence="2" id="KW-0472">Membrane</keyword>
<dbReference type="AlphaFoldDB" id="A0AAN6QS77"/>
<evidence type="ECO:0000256" key="2">
    <source>
        <dbReference type="SAM" id="Phobius"/>
    </source>
</evidence>
<proteinExistence type="predicted"/>
<organism evidence="3 4">
    <name type="scientific">Friedmanniomyces endolithicus</name>
    <dbReference type="NCBI Taxonomy" id="329885"/>
    <lineage>
        <taxon>Eukaryota</taxon>
        <taxon>Fungi</taxon>
        <taxon>Dikarya</taxon>
        <taxon>Ascomycota</taxon>
        <taxon>Pezizomycotina</taxon>
        <taxon>Dothideomycetes</taxon>
        <taxon>Dothideomycetidae</taxon>
        <taxon>Mycosphaerellales</taxon>
        <taxon>Teratosphaeriaceae</taxon>
        <taxon>Friedmanniomyces</taxon>
    </lineage>
</organism>
<feature type="region of interest" description="Disordered" evidence="1">
    <location>
        <begin position="132"/>
        <end position="159"/>
    </location>
</feature>
<feature type="region of interest" description="Disordered" evidence="1">
    <location>
        <begin position="1"/>
        <end position="117"/>
    </location>
</feature>
<reference evidence="3" key="1">
    <citation type="submission" date="2023-06" db="EMBL/GenBank/DDBJ databases">
        <title>Black Yeasts Isolated from many extreme environments.</title>
        <authorList>
            <person name="Coleine C."/>
            <person name="Stajich J.E."/>
            <person name="Selbmann L."/>
        </authorList>
    </citation>
    <scope>NUCLEOTIDE SEQUENCE</scope>
    <source>
        <strain evidence="3">CCFEE 5200</strain>
    </source>
</reference>
<protein>
    <submittedName>
        <fullName evidence="3">Uncharacterized protein</fullName>
    </submittedName>
</protein>
<feature type="transmembrane region" description="Helical" evidence="2">
    <location>
        <begin position="637"/>
        <end position="654"/>
    </location>
</feature>
<feature type="compositionally biased region" description="Basic and acidic residues" evidence="1">
    <location>
        <begin position="35"/>
        <end position="56"/>
    </location>
</feature>
<feature type="compositionally biased region" description="Polar residues" evidence="1">
    <location>
        <begin position="81"/>
        <end position="90"/>
    </location>
</feature>
<keyword evidence="4" id="KW-1185">Reference proteome</keyword>
<accession>A0AAN6QS77</accession>
<feature type="compositionally biased region" description="Polar residues" evidence="1">
    <location>
        <begin position="566"/>
        <end position="585"/>
    </location>
</feature>